<dbReference type="GO" id="GO:0008083">
    <property type="term" value="F:growth factor activity"/>
    <property type="evidence" value="ECO:0007669"/>
    <property type="project" value="UniProtKB-KW"/>
</dbReference>
<evidence type="ECO:0000256" key="5">
    <source>
        <dbReference type="RuleBase" id="RU003818"/>
    </source>
</evidence>
<dbReference type="Proteomes" id="UP000663866">
    <property type="component" value="Unassembled WGS sequence"/>
</dbReference>
<dbReference type="SUPFAM" id="SSF57501">
    <property type="entry name" value="Cystine-knot cytokines"/>
    <property type="match status" value="2"/>
</dbReference>
<feature type="domain" description="Platelet-derived growth factor (PDGF) family profile" evidence="8">
    <location>
        <begin position="353"/>
        <end position="440"/>
    </location>
</feature>
<evidence type="ECO:0008006" key="12">
    <source>
        <dbReference type="Google" id="ProtNLM"/>
    </source>
</evidence>
<keyword evidence="6" id="KW-0472">Membrane</keyword>
<dbReference type="AlphaFoldDB" id="A0A818WXJ8"/>
<gene>
    <name evidence="9" type="ORF">OVN521_LOCUS3</name>
    <name evidence="10" type="ORF">UXM345_LOCUS2795</name>
</gene>
<keyword evidence="4" id="KW-0245">EGF-like domain</keyword>
<dbReference type="GO" id="GO:0070851">
    <property type="term" value="F:growth factor receptor binding"/>
    <property type="evidence" value="ECO:0007669"/>
    <property type="project" value="TreeGrafter"/>
</dbReference>
<feature type="disulfide bond" evidence="4">
    <location>
        <begin position="467"/>
        <end position="484"/>
    </location>
</feature>
<reference evidence="9" key="1">
    <citation type="submission" date="2021-02" db="EMBL/GenBank/DDBJ databases">
        <authorList>
            <person name="Nowell W R."/>
        </authorList>
    </citation>
    <scope>NUCLEOTIDE SEQUENCE</scope>
</reference>
<sequence length="517" mass="57353">MAYNLILRIFILIILNIFCCYGAIGATRDQVIVASFKAQLSKARTLKQALAIYADSSVNNKHQVAMQTDLRKIEKDINSQLADLDLSKDDKLVPYVNGGCLPRVTCVPVYVQQATAGGIVFPNCVEVHRCSGCCQETQFSCEPTKIDYVSFSPIVKFEHGEGSASPISTLKPFKTENHTECTCKCKLKDDACPSSAQILDHELCRCREQACFPQCQAMQRCQLLGTQDKPSCVCKRPIPGQNGAYSCQTGYQPDARCKSVYLYPINHFVVLILLSNSINADENKHKQAELRARLSQAKSIQEALVILKSSGNKGGLALISPDSLKKEQETIREAARMLRTDMHSSIEPRNGGCEPRVLCEEVPVDRTIGNNVISYPQCLEIHRCGGCCQEAQFSCIPIQEDPVTFSPLLLISLDDTNQYEVNRPLTLMNHTKCECKCSKKDDECQREGKILDSILCQCIQPRCSPECLISSTCSVVPGSSTPRCTCRRRIPGQSSNFCSNPSQRPNHMCTRCEAFYG</sequence>
<protein>
    <recommendedName>
        <fullName evidence="12">Platelet-derived growth factor (PDGF) family profile domain-containing protein</fullName>
    </recommendedName>
</protein>
<dbReference type="Gene3D" id="2.10.90.10">
    <property type="entry name" value="Cystine-knot cytokines"/>
    <property type="match status" value="2"/>
</dbReference>
<dbReference type="PROSITE" id="PS50278">
    <property type="entry name" value="PDGF_2"/>
    <property type="match status" value="2"/>
</dbReference>
<evidence type="ECO:0000256" key="4">
    <source>
        <dbReference type="PROSITE-ProRule" id="PRU00076"/>
    </source>
</evidence>
<dbReference type="PANTHER" id="PTHR11633:SF1">
    <property type="entry name" value="LD28763P"/>
    <property type="match status" value="1"/>
</dbReference>
<keyword evidence="2 5" id="KW-0339">Growth factor</keyword>
<dbReference type="GO" id="GO:0005615">
    <property type="term" value="C:extracellular space"/>
    <property type="evidence" value="ECO:0007669"/>
    <property type="project" value="TreeGrafter"/>
</dbReference>
<evidence type="ECO:0000256" key="1">
    <source>
        <dbReference type="ARBA" id="ARBA00006686"/>
    </source>
</evidence>
<proteinExistence type="inferred from homology"/>
<dbReference type="InterPro" id="IPR000742">
    <property type="entry name" value="EGF"/>
</dbReference>
<evidence type="ECO:0000256" key="2">
    <source>
        <dbReference type="ARBA" id="ARBA00023030"/>
    </source>
</evidence>
<feature type="domain" description="EGF-like" evidence="7">
    <location>
        <begin position="459"/>
        <end position="499"/>
    </location>
</feature>
<dbReference type="PROSITE" id="PS50026">
    <property type="entry name" value="EGF_3"/>
    <property type="match status" value="1"/>
</dbReference>
<dbReference type="EMBL" id="CAJOBF010000173">
    <property type="protein sequence ID" value="CAF3765125.1"/>
    <property type="molecule type" value="Genomic_DNA"/>
</dbReference>
<dbReference type="EMBL" id="CAJOBG010000001">
    <property type="protein sequence ID" value="CAF3731323.1"/>
    <property type="molecule type" value="Genomic_DNA"/>
</dbReference>
<comment type="caution">
    <text evidence="9">The sequence shown here is derived from an EMBL/GenBank/DDBJ whole genome shotgun (WGS) entry which is preliminary data.</text>
</comment>
<dbReference type="GO" id="GO:0051781">
    <property type="term" value="P:positive regulation of cell division"/>
    <property type="evidence" value="ECO:0007669"/>
    <property type="project" value="UniProtKB-KW"/>
</dbReference>
<dbReference type="InterPro" id="IPR000072">
    <property type="entry name" value="PDGF/VEGF_dom"/>
</dbReference>
<feature type="disulfide bond" evidence="4">
    <location>
        <begin position="463"/>
        <end position="473"/>
    </location>
</feature>
<evidence type="ECO:0000259" key="8">
    <source>
        <dbReference type="PROSITE" id="PS50278"/>
    </source>
</evidence>
<keyword evidence="6" id="KW-0812">Transmembrane</keyword>
<dbReference type="Proteomes" id="UP000663842">
    <property type="component" value="Unassembled WGS sequence"/>
</dbReference>
<keyword evidence="11" id="KW-1185">Reference proteome</keyword>
<dbReference type="GO" id="GO:0008284">
    <property type="term" value="P:positive regulation of cell population proliferation"/>
    <property type="evidence" value="ECO:0007669"/>
    <property type="project" value="TreeGrafter"/>
</dbReference>
<evidence type="ECO:0000313" key="9">
    <source>
        <dbReference type="EMBL" id="CAF3731323.1"/>
    </source>
</evidence>
<evidence type="ECO:0000313" key="10">
    <source>
        <dbReference type="EMBL" id="CAF3765125.1"/>
    </source>
</evidence>
<evidence type="ECO:0000256" key="3">
    <source>
        <dbReference type="ARBA" id="ARBA00023246"/>
    </source>
</evidence>
<feature type="domain" description="Platelet-derived growth factor (PDGF) family profile" evidence="8">
    <location>
        <begin position="100"/>
        <end position="188"/>
    </location>
</feature>
<name>A0A818WXJ8_9BILA</name>
<comment type="similarity">
    <text evidence="1 5">Belongs to the PDGF/VEGF growth factor family.</text>
</comment>
<dbReference type="Pfam" id="PF00341">
    <property type="entry name" value="PDGF"/>
    <property type="match status" value="2"/>
</dbReference>
<dbReference type="InterPro" id="IPR029034">
    <property type="entry name" value="Cystine-knot_cytokine"/>
</dbReference>
<dbReference type="SMART" id="SM00141">
    <property type="entry name" value="PDGF"/>
    <property type="match status" value="2"/>
</dbReference>
<evidence type="ECO:0000256" key="6">
    <source>
        <dbReference type="SAM" id="Phobius"/>
    </source>
</evidence>
<feature type="transmembrane region" description="Helical" evidence="6">
    <location>
        <begin position="5"/>
        <end position="24"/>
    </location>
</feature>
<evidence type="ECO:0000259" key="7">
    <source>
        <dbReference type="PROSITE" id="PS50026"/>
    </source>
</evidence>
<keyword evidence="3" id="KW-0497">Mitogen</keyword>
<keyword evidence="6" id="KW-1133">Transmembrane helix</keyword>
<evidence type="ECO:0000313" key="11">
    <source>
        <dbReference type="Proteomes" id="UP000663866"/>
    </source>
</evidence>
<accession>A0A818WXJ8</accession>
<keyword evidence="4" id="KW-1015">Disulfide bond</keyword>
<organism evidence="9 11">
    <name type="scientific">Rotaria magnacalcarata</name>
    <dbReference type="NCBI Taxonomy" id="392030"/>
    <lineage>
        <taxon>Eukaryota</taxon>
        <taxon>Metazoa</taxon>
        <taxon>Spiralia</taxon>
        <taxon>Gnathifera</taxon>
        <taxon>Rotifera</taxon>
        <taxon>Eurotatoria</taxon>
        <taxon>Bdelloidea</taxon>
        <taxon>Philodinida</taxon>
        <taxon>Philodinidae</taxon>
        <taxon>Rotaria</taxon>
    </lineage>
</organism>
<comment type="caution">
    <text evidence="4">Lacks conserved residue(s) required for the propagation of feature annotation.</text>
</comment>
<dbReference type="GO" id="GO:0016020">
    <property type="term" value="C:membrane"/>
    <property type="evidence" value="ECO:0007669"/>
    <property type="project" value="InterPro"/>
</dbReference>
<dbReference type="PANTHER" id="PTHR11633">
    <property type="entry name" value="PLATELET-DERIVED GROWTH FACTOR"/>
    <property type="match status" value="1"/>
</dbReference>